<dbReference type="STRING" id="1802206.A3D35_01815"/>
<reference evidence="3 4" key="1">
    <citation type="journal article" date="2016" name="Nat. Commun.">
        <title>Thousands of microbial genomes shed light on interconnected biogeochemical processes in an aquifer system.</title>
        <authorList>
            <person name="Anantharaman K."/>
            <person name="Brown C.T."/>
            <person name="Hug L.A."/>
            <person name="Sharon I."/>
            <person name="Castelle C.J."/>
            <person name="Probst A.J."/>
            <person name="Thomas B.C."/>
            <person name="Singh A."/>
            <person name="Wilkins M.J."/>
            <person name="Karaoz U."/>
            <person name="Brodie E.L."/>
            <person name="Williams K.H."/>
            <person name="Hubbard S.S."/>
            <person name="Banfield J.F."/>
        </authorList>
    </citation>
    <scope>NUCLEOTIDE SEQUENCE [LARGE SCALE GENOMIC DNA]</scope>
</reference>
<feature type="transmembrane region" description="Helical" evidence="1">
    <location>
        <begin position="37"/>
        <end position="62"/>
    </location>
</feature>
<accession>A0A1G2HWR0</accession>
<feature type="transmembrane region" description="Helical" evidence="1">
    <location>
        <begin position="83"/>
        <end position="104"/>
    </location>
</feature>
<evidence type="ECO:0000313" key="4">
    <source>
        <dbReference type="Proteomes" id="UP000176421"/>
    </source>
</evidence>
<feature type="signal peptide" evidence="2">
    <location>
        <begin position="1"/>
        <end position="22"/>
    </location>
</feature>
<name>A0A1G2HWR0_9BACT</name>
<dbReference type="AlphaFoldDB" id="A0A1G2HWR0"/>
<keyword evidence="1" id="KW-1133">Transmembrane helix</keyword>
<gene>
    <name evidence="3" type="ORF">A3D35_01815</name>
</gene>
<protein>
    <submittedName>
        <fullName evidence="3">Uncharacterized protein</fullName>
    </submittedName>
</protein>
<proteinExistence type="predicted"/>
<organism evidence="3 4">
    <name type="scientific">Candidatus Staskawiczbacteria bacterium RIFCSPHIGHO2_02_FULL_34_9</name>
    <dbReference type="NCBI Taxonomy" id="1802206"/>
    <lineage>
        <taxon>Bacteria</taxon>
        <taxon>Candidatus Staskawicziibacteriota</taxon>
    </lineage>
</organism>
<keyword evidence="1" id="KW-0472">Membrane</keyword>
<evidence type="ECO:0000256" key="2">
    <source>
        <dbReference type="SAM" id="SignalP"/>
    </source>
</evidence>
<evidence type="ECO:0000313" key="3">
    <source>
        <dbReference type="EMBL" id="OGZ66984.1"/>
    </source>
</evidence>
<dbReference type="Pfam" id="PF18895">
    <property type="entry name" value="T4SS_pilin"/>
    <property type="match status" value="1"/>
</dbReference>
<keyword evidence="2" id="KW-0732">Signal</keyword>
<comment type="caution">
    <text evidence="3">The sequence shown here is derived from an EMBL/GenBank/DDBJ whole genome shotgun (WGS) entry which is preliminary data.</text>
</comment>
<dbReference type="InterPro" id="IPR043993">
    <property type="entry name" value="T4SS_pilin"/>
</dbReference>
<keyword evidence="1" id="KW-0812">Transmembrane</keyword>
<dbReference type="Proteomes" id="UP000176421">
    <property type="component" value="Unassembled WGS sequence"/>
</dbReference>
<evidence type="ECO:0000256" key="1">
    <source>
        <dbReference type="SAM" id="Phobius"/>
    </source>
</evidence>
<feature type="chain" id="PRO_5009583191" evidence="2">
    <location>
        <begin position="23"/>
        <end position="112"/>
    </location>
</feature>
<dbReference type="EMBL" id="MHOS01000048">
    <property type="protein sequence ID" value="OGZ66984.1"/>
    <property type="molecule type" value="Genomic_DNA"/>
</dbReference>
<sequence length="112" mass="11838">MNKKLIASSAITLLSIPAVMLAFNPGNIPNASPTLDINTLVDVLFSILWPVAVAFFIVMFIMAAFKFATAQGDPTAIASARSFLIWGIVGVIVALLAFSIPFIVRNTLGSGI</sequence>